<name>A0A1H0WUL8_9BURK</name>
<dbReference type="EMBL" id="FNJL01000059">
    <property type="protein sequence ID" value="SDP94155.1"/>
    <property type="molecule type" value="Genomic_DNA"/>
</dbReference>
<protein>
    <submittedName>
        <fullName evidence="1">Uncharacterized protein</fullName>
    </submittedName>
</protein>
<sequence>MQRVIGYFDELHFAESNLGTPIFEVGSMKIPVTGLLTLRGHPLNDGTFRPLTGKLVFIGVTKSVRKLTEYIGDPKQPQGFKDERIVADLDVQAQPEGKRFLLEGILQEPVAWVDWEVVAAGFEFHAD</sequence>
<gene>
    <name evidence="1" type="ORF">SAMN04489708_1594</name>
</gene>
<organism evidence="1 2">
    <name type="scientific">Paracidovorax cattleyae</name>
    <dbReference type="NCBI Taxonomy" id="80868"/>
    <lineage>
        <taxon>Bacteria</taxon>
        <taxon>Pseudomonadati</taxon>
        <taxon>Pseudomonadota</taxon>
        <taxon>Betaproteobacteria</taxon>
        <taxon>Burkholderiales</taxon>
        <taxon>Comamonadaceae</taxon>
        <taxon>Paracidovorax</taxon>
    </lineage>
</organism>
<evidence type="ECO:0000313" key="2">
    <source>
        <dbReference type="Proteomes" id="UP000199317"/>
    </source>
</evidence>
<dbReference type="AlphaFoldDB" id="A0A1H0WUL8"/>
<keyword evidence="2" id="KW-1185">Reference proteome</keyword>
<dbReference type="Proteomes" id="UP000199317">
    <property type="component" value="Unassembled WGS sequence"/>
</dbReference>
<dbReference type="RefSeq" id="WP_208606071.1">
    <property type="nucleotide sequence ID" value="NZ_FNJL01000059.1"/>
</dbReference>
<evidence type="ECO:0000313" key="1">
    <source>
        <dbReference type="EMBL" id="SDP94155.1"/>
    </source>
</evidence>
<proteinExistence type="predicted"/>
<reference evidence="2" key="1">
    <citation type="submission" date="2016-10" db="EMBL/GenBank/DDBJ databases">
        <authorList>
            <person name="Varghese N."/>
            <person name="Submissions S."/>
        </authorList>
    </citation>
    <scope>NUCLEOTIDE SEQUENCE [LARGE SCALE GENOMIC DNA]</scope>
    <source>
        <strain evidence="2">DSM 17101</strain>
    </source>
</reference>
<accession>A0A1H0WUL8</accession>